<reference evidence="4" key="1">
    <citation type="submission" date="2007-07" db="EMBL/GenBank/DDBJ databases">
        <title>Complete genome sequence of Campylobacter hominis ATCC BAA-381, a commensal isolated from the human gastrointestinal tract.</title>
        <authorList>
            <person name="Fouts D.E."/>
            <person name="Mongodin E.F."/>
            <person name="Puiu D."/>
            <person name="Sebastian Y."/>
            <person name="Miller W.G."/>
            <person name="Mandrell R.E."/>
            <person name="Nelson K.E."/>
        </authorList>
    </citation>
    <scope>NUCLEOTIDE SEQUENCE [LARGE SCALE GENOMIC DNA]</scope>
    <source>
        <strain evidence="4">ATCC BAA-381 / LMG 19568 / NCTC 13146 / CH001A</strain>
    </source>
</reference>
<gene>
    <name evidence="3" type="ordered locus">CHAB381_0505</name>
</gene>
<proteinExistence type="predicted"/>
<keyword evidence="1" id="KW-0472">Membrane</keyword>
<organism evidence="3 4">
    <name type="scientific">Campylobacter hominis (strain ATCC BAA-381 / DSM 21671 / CCUG 45161 / LMG 19568 / NCTC 13146 / CH001A)</name>
    <dbReference type="NCBI Taxonomy" id="360107"/>
    <lineage>
        <taxon>Bacteria</taxon>
        <taxon>Pseudomonadati</taxon>
        <taxon>Campylobacterota</taxon>
        <taxon>Epsilonproteobacteria</taxon>
        <taxon>Campylobacterales</taxon>
        <taxon>Campylobacteraceae</taxon>
        <taxon>Campylobacter</taxon>
    </lineage>
</organism>
<dbReference type="InterPro" id="IPR007172">
    <property type="entry name" value="DUF374"/>
</dbReference>
<evidence type="ECO:0000259" key="2">
    <source>
        <dbReference type="Pfam" id="PF04028"/>
    </source>
</evidence>
<protein>
    <submittedName>
        <fullName evidence="3">Lipoprotein</fullName>
    </submittedName>
</protein>
<evidence type="ECO:0000313" key="4">
    <source>
        <dbReference type="Proteomes" id="UP000002407"/>
    </source>
</evidence>
<dbReference type="Proteomes" id="UP000002407">
    <property type="component" value="Chromosome"/>
</dbReference>
<dbReference type="Pfam" id="PF04028">
    <property type="entry name" value="DUF374"/>
    <property type="match status" value="1"/>
</dbReference>
<accession>A7I0Q2</accession>
<dbReference type="RefSeq" id="WP_012108378.1">
    <property type="nucleotide sequence ID" value="NC_009714.1"/>
</dbReference>
<feature type="transmembrane region" description="Helical" evidence="1">
    <location>
        <begin position="12"/>
        <end position="30"/>
    </location>
</feature>
<keyword evidence="1" id="KW-0812">Transmembrane</keyword>
<dbReference type="eggNOG" id="COG2121">
    <property type="taxonomic scope" value="Bacteria"/>
</dbReference>
<dbReference type="HOGENOM" id="CLU_086327_0_0_7"/>
<evidence type="ECO:0000313" key="3">
    <source>
        <dbReference type="EMBL" id="ABS51261.1"/>
    </source>
</evidence>
<dbReference type="CDD" id="cd07983">
    <property type="entry name" value="LPLAT_DUF374-like"/>
    <property type="match status" value="1"/>
</dbReference>
<dbReference type="KEGG" id="cha:CHAB381_0505"/>
<sequence>MEKLPLSKRVKIFIIENLIYLTIFIISLTCKKKFSFDEIPKKPVIVVFWHGRLAMMSLIYKQCWKQRPAKVMISDHKDGEIITRVISHFGIGAIRGSSSKNAARALISAFRELDNGVNIVITPDGPRGPFQSVADGAAIIAQKKNTQIVAINYEASSFWKFKSWDKMILPKPFSKINFSISKPFSVANMDIKDANEKIKNELLKAGENDKRF</sequence>
<dbReference type="EMBL" id="CP000776">
    <property type="protein sequence ID" value="ABS51261.1"/>
    <property type="molecule type" value="Genomic_DNA"/>
</dbReference>
<name>A7I0Q2_CAMHC</name>
<dbReference type="OrthoDB" id="9810508at2"/>
<evidence type="ECO:0000256" key="1">
    <source>
        <dbReference type="SAM" id="Phobius"/>
    </source>
</evidence>
<feature type="domain" description="DUF374" evidence="2">
    <location>
        <begin position="64"/>
        <end position="129"/>
    </location>
</feature>
<keyword evidence="4" id="KW-1185">Reference proteome</keyword>
<dbReference type="AlphaFoldDB" id="A7I0Q2"/>
<keyword evidence="1" id="KW-1133">Transmembrane helix</keyword>
<dbReference type="STRING" id="360107.CHAB381_0505"/>
<keyword evidence="3" id="KW-0449">Lipoprotein</keyword>